<dbReference type="GO" id="GO:0007017">
    <property type="term" value="P:microtubule-based process"/>
    <property type="evidence" value="ECO:0007669"/>
    <property type="project" value="InterPro"/>
</dbReference>
<dbReference type="InterPro" id="IPR001372">
    <property type="entry name" value="Dynein_light_chain_typ-1/2"/>
</dbReference>
<dbReference type="InterPro" id="IPR037177">
    <property type="entry name" value="DLC_sf"/>
</dbReference>
<keyword evidence="2" id="KW-1185">Reference proteome</keyword>
<dbReference type="EMBL" id="JALJOS010000038">
    <property type="protein sequence ID" value="KAK9821376.1"/>
    <property type="molecule type" value="Genomic_DNA"/>
</dbReference>
<comment type="caution">
    <text evidence="1">The sequence shown here is derived from an EMBL/GenBank/DDBJ whole genome shotgun (WGS) entry which is preliminary data.</text>
</comment>
<dbReference type="Proteomes" id="UP001438707">
    <property type="component" value="Unassembled WGS sequence"/>
</dbReference>
<gene>
    <name evidence="1" type="ORF">WJX74_005583</name>
</gene>
<proteinExistence type="predicted"/>
<evidence type="ECO:0000313" key="2">
    <source>
        <dbReference type="Proteomes" id="UP001438707"/>
    </source>
</evidence>
<sequence>MADADTGDQVAKALSREDLLKDHSYKVLESYLPFDYENSAVDISLLGVHKYKAYKDIAAHIKREYDIKYPGSGKATEGVYHCICGKNFASAISHETRQYIHLKASAPLSLATPGREKRQRTCFEAIADTGQKCRQ</sequence>
<name>A0AAW1QJV1_9CHLO</name>
<dbReference type="AlphaFoldDB" id="A0AAW1QJV1"/>
<dbReference type="Gene3D" id="3.30.740.10">
    <property type="entry name" value="Protein Inhibitor Of Neuronal Nitric Oxide Synthase"/>
    <property type="match status" value="1"/>
</dbReference>
<dbReference type="SUPFAM" id="SSF54648">
    <property type="entry name" value="DLC"/>
    <property type="match status" value="1"/>
</dbReference>
<accession>A0AAW1QJV1</accession>
<reference evidence="1 2" key="1">
    <citation type="journal article" date="2024" name="Nat. Commun.">
        <title>Phylogenomics reveals the evolutionary origins of lichenization in chlorophyte algae.</title>
        <authorList>
            <person name="Puginier C."/>
            <person name="Libourel C."/>
            <person name="Otte J."/>
            <person name="Skaloud P."/>
            <person name="Haon M."/>
            <person name="Grisel S."/>
            <person name="Petersen M."/>
            <person name="Berrin J.G."/>
            <person name="Delaux P.M."/>
            <person name="Dal Grande F."/>
            <person name="Keller J."/>
        </authorList>
    </citation>
    <scope>NUCLEOTIDE SEQUENCE [LARGE SCALE GENOMIC DNA]</scope>
    <source>
        <strain evidence="1 2">SAG 2145</strain>
    </source>
</reference>
<dbReference type="GO" id="GO:0030286">
    <property type="term" value="C:dynein complex"/>
    <property type="evidence" value="ECO:0007669"/>
    <property type="project" value="InterPro"/>
</dbReference>
<protein>
    <submittedName>
        <fullName evidence="1">Uncharacterized protein</fullName>
    </submittedName>
</protein>
<dbReference type="SMART" id="SM01375">
    <property type="entry name" value="Dynein_light"/>
    <property type="match status" value="1"/>
</dbReference>
<organism evidence="1 2">
    <name type="scientific">Apatococcus lobatus</name>
    <dbReference type="NCBI Taxonomy" id="904363"/>
    <lineage>
        <taxon>Eukaryota</taxon>
        <taxon>Viridiplantae</taxon>
        <taxon>Chlorophyta</taxon>
        <taxon>core chlorophytes</taxon>
        <taxon>Trebouxiophyceae</taxon>
        <taxon>Chlorellales</taxon>
        <taxon>Chlorellaceae</taxon>
        <taxon>Apatococcus</taxon>
    </lineage>
</organism>
<evidence type="ECO:0000313" key="1">
    <source>
        <dbReference type="EMBL" id="KAK9821376.1"/>
    </source>
</evidence>
<dbReference type="Pfam" id="PF01221">
    <property type="entry name" value="Dynein_light"/>
    <property type="match status" value="1"/>
</dbReference>
<dbReference type="CDD" id="cd21450">
    <property type="entry name" value="DLC-like_DYNLL1-like"/>
    <property type="match status" value="1"/>
</dbReference>